<organism evidence="2">
    <name type="scientific">Picea glauca</name>
    <name type="common">White spruce</name>
    <name type="synonym">Pinus glauca</name>
    <dbReference type="NCBI Taxonomy" id="3330"/>
    <lineage>
        <taxon>Eukaryota</taxon>
        <taxon>Viridiplantae</taxon>
        <taxon>Streptophyta</taxon>
        <taxon>Embryophyta</taxon>
        <taxon>Tracheophyta</taxon>
        <taxon>Spermatophyta</taxon>
        <taxon>Pinopsida</taxon>
        <taxon>Pinidae</taxon>
        <taxon>Conifers I</taxon>
        <taxon>Pinales</taxon>
        <taxon>Pinaceae</taxon>
        <taxon>Picea</taxon>
    </lineage>
</organism>
<evidence type="ECO:0000256" key="1">
    <source>
        <dbReference type="SAM" id="Phobius"/>
    </source>
</evidence>
<name>A0A101M3U6_PICGL</name>
<comment type="caution">
    <text evidence="2">The sequence shown here is derived from an EMBL/GenBank/DDBJ whole genome shotgun (WGS) entry which is preliminary data.</text>
</comment>
<dbReference type="AlphaFoldDB" id="A0A101M3U6"/>
<reference evidence="2" key="1">
    <citation type="journal article" date="2015" name="Genome Biol. Evol.">
        <title>Organellar Genomes of White Spruce (Picea glauca): Assembly and Annotation.</title>
        <authorList>
            <person name="Jackman S.D."/>
            <person name="Warren R.L."/>
            <person name="Gibb E.A."/>
            <person name="Vandervalk B.P."/>
            <person name="Mohamadi H."/>
            <person name="Chu J."/>
            <person name="Raymond A."/>
            <person name="Pleasance S."/>
            <person name="Coope R."/>
            <person name="Wildung M.R."/>
            <person name="Ritland C.E."/>
            <person name="Bousquet J."/>
            <person name="Jones S.J."/>
            <person name="Bohlmann J."/>
            <person name="Birol I."/>
        </authorList>
    </citation>
    <scope>NUCLEOTIDE SEQUENCE [LARGE SCALE GENOMIC DNA]</scope>
    <source>
        <tissue evidence="2">Flushing bud</tissue>
    </source>
</reference>
<protein>
    <submittedName>
        <fullName evidence="2">Uncharacterized protein</fullName>
    </submittedName>
</protein>
<geneLocation type="mitochondrion" evidence="2"/>
<keyword evidence="1" id="KW-0472">Membrane</keyword>
<proteinExistence type="predicted"/>
<evidence type="ECO:0000313" key="2">
    <source>
        <dbReference type="EMBL" id="KUM50382.1"/>
    </source>
</evidence>
<sequence length="73" mass="8354">MPPPLLTLALEEALNMDMKWAIMGQQLLALNQHPELGLPFTMMPFRLLGIMRFVQLVLLLGQRNNKRTRIGVI</sequence>
<gene>
    <name evidence="2" type="ORF">ABT39_MTgene225</name>
</gene>
<accession>A0A101M3U6</accession>
<dbReference type="EMBL" id="LKAM01000001">
    <property type="protein sequence ID" value="KUM50382.1"/>
    <property type="molecule type" value="Genomic_DNA"/>
</dbReference>
<keyword evidence="1" id="KW-1133">Transmembrane helix</keyword>
<feature type="transmembrane region" description="Helical" evidence="1">
    <location>
        <begin position="43"/>
        <end position="61"/>
    </location>
</feature>
<keyword evidence="2" id="KW-0496">Mitochondrion</keyword>
<keyword evidence="1" id="KW-0812">Transmembrane</keyword>